<feature type="transmembrane region" description="Helical" evidence="7">
    <location>
        <begin position="158"/>
        <end position="180"/>
    </location>
</feature>
<feature type="transmembrane region" description="Helical" evidence="7">
    <location>
        <begin position="487"/>
        <end position="506"/>
    </location>
</feature>
<gene>
    <name evidence="9" type="ORF">yc1106_01009</name>
</gene>
<feature type="transmembrane region" description="Helical" evidence="7">
    <location>
        <begin position="100"/>
        <end position="119"/>
    </location>
</feature>
<evidence type="ECO:0000259" key="8">
    <source>
        <dbReference type="PROSITE" id="PS50850"/>
    </source>
</evidence>
<feature type="transmembrane region" description="Helical" evidence="7">
    <location>
        <begin position="200"/>
        <end position="224"/>
    </location>
</feature>
<dbReference type="PANTHER" id="PTHR23504">
    <property type="entry name" value="MAJOR FACILITATOR SUPERFAMILY DOMAIN-CONTAINING PROTEIN 10"/>
    <property type="match status" value="1"/>
</dbReference>
<evidence type="ECO:0000256" key="6">
    <source>
        <dbReference type="SAM" id="MobiDB-lite"/>
    </source>
</evidence>
<reference evidence="9" key="1">
    <citation type="submission" date="2021-12" db="EMBL/GenBank/DDBJ databases">
        <title>Curvularia clavata genome.</title>
        <authorList>
            <person name="Cao Y."/>
        </authorList>
    </citation>
    <scope>NUCLEOTIDE SEQUENCE</scope>
    <source>
        <strain evidence="9">Yc1106</strain>
    </source>
</reference>
<accession>A0A9Q9DP20</accession>
<feature type="transmembrane region" description="Helical" evidence="7">
    <location>
        <begin position="297"/>
        <end position="317"/>
    </location>
</feature>
<keyword evidence="4 7" id="KW-1133">Transmembrane helix</keyword>
<dbReference type="GO" id="GO:0016020">
    <property type="term" value="C:membrane"/>
    <property type="evidence" value="ECO:0007669"/>
    <property type="project" value="UniProtKB-SubCell"/>
</dbReference>
<feature type="compositionally biased region" description="Polar residues" evidence="6">
    <location>
        <begin position="10"/>
        <end position="21"/>
    </location>
</feature>
<dbReference type="AlphaFoldDB" id="A0A9Q9DP20"/>
<evidence type="ECO:0000313" key="9">
    <source>
        <dbReference type="EMBL" id="USP73735.1"/>
    </source>
</evidence>
<dbReference type="Gene3D" id="1.20.1250.20">
    <property type="entry name" value="MFS general substrate transporter like domains"/>
    <property type="match status" value="1"/>
</dbReference>
<dbReference type="InterPro" id="IPR011701">
    <property type="entry name" value="MFS"/>
</dbReference>
<evidence type="ECO:0000256" key="2">
    <source>
        <dbReference type="ARBA" id="ARBA00022448"/>
    </source>
</evidence>
<keyword evidence="5 7" id="KW-0472">Membrane</keyword>
<feature type="transmembrane region" description="Helical" evidence="7">
    <location>
        <begin position="64"/>
        <end position="88"/>
    </location>
</feature>
<dbReference type="Proteomes" id="UP001056012">
    <property type="component" value="Chromosome 1"/>
</dbReference>
<dbReference type="PANTHER" id="PTHR23504:SF2">
    <property type="entry name" value="TRANSPORTER, PUTATIVE (AFU_ORTHOLOGUE AFUA_8G04150)-RELATED"/>
    <property type="match status" value="1"/>
</dbReference>
<feature type="transmembrane region" description="Helical" evidence="7">
    <location>
        <begin position="357"/>
        <end position="376"/>
    </location>
</feature>
<dbReference type="SUPFAM" id="SSF103473">
    <property type="entry name" value="MFS general substrate transporter"/>
    <property type="match status" value="1"/>
</dbReference>
<dbReference type="GO" id="GO:0022857">
    <property type="term" value="F:transmembrane transporter activity"/>
    <property type="evidence" value="ECO:0007669"/>
    <property type="project" value="InterPro"/>
</dbReference>
<sequence length="544" mass="58889">MPFLTKTRRNSPQDANATTNPDDQFPAAQLGLLALVRVAEPIALTSILPYAWKLVSNFHVGSEANAPFFAGLLISAFSLAEACSGMYWGGVSDRIGRKPVVILGCLGTMSSLLLVGLAPNFWVALVGRIIGGALNGNIGVIQTMVGELVKRPEHEPKAYAVMPFVWSIGTIIGPSIGGYFSEPAHNFPSVFSPTGLFAKFPYLLPNIICASLLLLSIVMAYFLLEETHPDKQPRGFFEQYDAAVAETPLLPAQGATADSAANLTADSYGTFNSVERDEIWRVRSNGDWIESPTSEKVFTRPVIMFVIALGIFTYHSMTYDHLLPIFLQDKRANDDMNALDVASSSLSGGLGIPIQKVGIILSLNGVIQLAIQALVFPVLADCFGVWRLLLIVTVAHPIAYFIVPFLQLLPENLLYPGLFACLTVRNLTSILAFPLLLIMIKEATPDKSHLGKINGLAASTGAACRTVASPIAGLLYGLSIELRFTPLAWWGSALVAICGALQVPFLNRAAHECHAQVRTAARCCLVKERRRSEVVHIVVEDEES</sequence>
<dbReference type="InterPro" id="IPR020846">
    <property type="entry name" value="MFS_dom"/>
</dbReference>
<dbReference type="InterPro" id="IPR036259">
    <property type="entry name" value="MFS_trans_sf"/>
</dbReference>
<proteinExistence type="predicted"/>
<dbReference type="Pfam" id="PF07690">
    <property type="entry name" value="MFS_1"/>
    <property type="match status" value="1"/>
</dbReference>
<dbReference type="EMBL" id="CP089274">
    <property type="protein sequence ID" value="USP73735.1"/>
    <property type="molecule type" value="Genomic_DNA"/>
</dbReference>
<comment type="subcellular location">
    <subcellularLocation>
        <location evidence="1">Membrane</location>
        <topology evidence="1">Multi-pass membrane protein</topology>
    </subcellularLocation>
</comment>
<dbReference type="OrthoDB" id="10262656at2759"/>
<feature type="transmembrane region" description="Helical" evidence="7">
    <location>
        <begin position="452"/>
        <end position="475"/>
    </location>
</feature>
<name>A0A9Q9DP20_CURCL</name>
<evidence type="ECO:0000256" key="1">
    <source>
        <dbReference type="ARBA" id="ARBA00004141"/>
    </source>
</evidence>
<feature type="domain" description="Major facilitator superfamily (MFS) profile" evidence="8">
    <location>
        <begin position="29"/>
        <end position="511"/>
    </location>
</feature>
<evidence type="ECO:0000256" key="7">
    <source>
        <dbReference type="SAM" id="Phobius"/>
    </source>
</evidence>
<evidence type="ECO:0000313" key="10">
    <source>
        <dbReference type="Proteomes" id="UP001056012"/>
    </source>
</evidence>
<keyword evidence="3 7" id="KW-0812">Transmembrane</keyword>
<dbReference type="VEuPathDB" id="FungiDB:yc1106_01009"/>
<feature type="transmembrane region" description="Helical" evidence="7">
    <location>
        <begin position="413"/>
        <end position="440"/>
    </location>
</feature>
<feature type="region of interest" description="Disordered" evidence="6">
    <location>
        <begin position="1"/>
        <end position="21"/>
    </location>
</feature>
<keyword evidence="10" id="KW-1185">Reference proteome</keyword>
<dbReference type="PROSITE" id="PS50850">
    <property type="entry name" value="MFS"/>
    <property type="match status" value="1"/>
</dbReference>
<feature type="transmembrane region" description="Helical" evidence="7">
    <location>
        <begin position="388"/>
        <end position="407"/>
    </location>
</feature>
<evidence type="ECO:0000256" key="3">
    <source>
        <dbReference type="ARBA" id="ARBA00022692"/>
    </source>
</evidence>
<organism evidence="9 10">
    <name type="scientific">Curvularia clavata</name>
    <dbReference type="NCBI Taxonomy" id="95742"/>
    <lineage>
        <taxon>Eukaryota</taxon>
        <taxon>Fungi</taxon>
        <taxon>Dikarya</taxon>
        <taxon>Ascomycota</taxon>
        <taxon>Pezizomycotina</taxon>
        <taxon>Dothideomycetes</taxon>
        <taxon>Pleosporomycetidae</taxon>
        <taxon>Pleosporales</taxon>
        <taxon>Pleosporineae</taxon>
        <taxon>Pleosporaceae</taxon>
        <taxon>Curvularia</taxon>
    </lineage>
</organism>
<evidence type="ECO:0000256" key="4">
    <source>
        <dbReference type="ARBA" id="ARBA00022989"/>
    </source>
</evidence>
<keyword evidence="2" id="KW-0813">Transport</keyword>
<evidence type="ECO:0000256" key="5">
    <source>
        <dbReference type="ARBA" id="ARBA00023136"/>
    </source>
</evidence>
<protein>
    <recommendedName>
        <fullName evidence="8">Major facilitator superfamily (MFS) profile domain-containing protein</fullName>
    </recommendedName>
</protein>
<dbReference type="CDD" id="cd17330">
    <property type="entry name" value="MFS_SLC46_TetA_like"/>
    <property type="match status" value="1"/>
</dbReference>